<reference evidence="2" key="1">
    <citation type="journal article" date="2019" name="Int. J. Syst. Evol. Microbiol.">
        <title>The Global Catalogue of Microorganisms (GCM) 10K type strain sequencing project: providing services to taxonomists for standard genome sequencing and annotation.</title>
        <authorList>
            <consortium name="The Broad Institute Genomics Platform"/>
            <consortium name="The Broad Institute Genome Sequencing Center for Infectious Disease"/>
            <person name="Wu L."/>
            <person name="Ma J."/>
        </authorList>
    </citation>
    <scope>NUCLEOTIDE SEQUENCE [LARGE SCALE GENOMIC DNA]</scope>
    <source>
        <strain evidence="2">CGMCC 1.15399</strain>
    </source>
</reference>
<accession>A0ABW4GY50</accession>
<name>A0ABW4GY50_9ACTN</name>
<keyword evidence="2" id="KW-1185">Reference proteome</keyword>
<protein>
    <submittedName>
        <fullName evidence="1">Uncharacterized protein</fullName>
    </submittedName>
</protein>
<evidence type="ECO:0000313" key="1">
    <source>
        <dbReference type="EMBL" id="MFD1547707.1"/>
    </source>
</evidence>
<proteinExistence type="predicted"/>
<gene>
    <name evidence="1" type="ORF">ACFSJ0_62515</name>
</gene>
<comment type="caution">
    <text evidence="1">The sequence shown here is derived from an EMBL/GenBank/DDBJ whole genome shotgun (WGS) entry which is preliminary data.</text>
</comment>
<evidence type="ECO:0000313" key="2">
    <source>
        <dbReference type="Proteomes" id="UP001597097"/>
    </source>
</evidence>
<dbReference type="Proteomes" id="UP001597097">
    <property type="component" value="Unassembled WGS sequence"/>
</dbReference>
<sequence>MSATVPDPRFHLDDFARTCLNEHGDGYRAGIQWMATHPGKTEVAAVARVWRDLWDGGPTGCETRYYNADEFESFIDYLDGGPYELRVFNGITAMAELNRAQRTAYPAWPERAFAISFDSTHLLGFANACNDALRMGANR</sequence>
<dbReference type="RefSeq" id="WP_219539149.1">
    <property type="nucleotide sequence ID" value="NZ_JAHKRM010000054.1"/>
</dbReference>
<dbReference type="EMBL" id="JBHUCM010000082">
    <property type="protein sequence ID" value="MFD1547707.1"/>
    <property type="molecule type" value="Genomic_DNA"/>
</dbReference>
<organism evidence="1 2">
    <name type="scientific">Nonomuraea guangzhouensis</name>
    <dbReference type="NCBI Taxonomy" id="1291555"/>
    <lineage>
        <taxon>Bacteria</taxon>
        <taxon>Bacillati</taxon>
        <taxon>Actinomycetota</taxon>
        <taxon>Actinomycetes</taxon>
        <taxon>Streptosporangiales</taxon>
        <taxon>Streptosporangiaceae</taxon>
        <taxon>Nonomuraea</taxon>
    </lineage>
</organism>